<dbReference type="Proteomes" id="UP000574390">
    <property type="component" value="Unassembled WGS sequence"/>
</dbReference>
<evidence type="ECO:0000313" key="3">
    <source>
        <dbReference type="Proteomes" id="UP000574390"/>
    </source>
</evidence>
<dbReference type="AlphaFoldDB" id="A0A7J6RTR0"/>
<feature type="region of interest" description="Disordered" evidence="1">
    <location>
        <begin position="1"/>
        <end position="51"/>
    </location>
</feature>
<comment type="caution">
    <text evidence="2">The sequence shown here is derived from an EMBL/GenBank/DDBJ whole genome shotgun (WGS) entry which is preliminary data.</text>
</comment>
<sequence>SPVDYHKPPRKGGRDQPETGFGGHYRNGSRQRPARFQITRCRSAGVGGCHR</sequence>
<feature type="non-terminal residue" evidence="2">
    <location>
        <position position="51"/>
    </location>
</feature>
<evidence type="ECO:0000256" key="1">
    <source>
        <dbReference type="SAM" id="MobiDB-lite"/>
    </source>
</evidence>
<feature type="compositionally biased region" description="Basic and acidic residues" evidence="1">
    <location>
        <begin position="1"/>
        <end position="17"/>
    </location>
</feature>
<proteinExistence type="predicted"/>
<dbReference type="EMBL" id="JABANM010020251">
    <property type="protein sequence ID" value="KAF4723150.1"/>
    <property type="molecule type" value="Genomic_DNA"/>
</dbReference>
<accession>A0A7J6RTR0</accession>
<name>A0A7J6RTR0_PEROL</name>
<protein>
    <submittedName>
        <fullName evidence="2">Uncharacterized protein</fullName>
    </submittedName>
</protein>
<evidence type="ECO:0000313" key="2">
    <source>
        <dbReference type="EMBL" id="KAF4723150.1"/>
    </source>
</evidence>
<reference evidence="2 3" key="1">
    <citation type="submission" date="2020-04" db="EMBL/GenBank/DDBJ databases">
        <title>Perkinsus olseni comparative genomics.</title>
        <authorList>
            <person name="Bogema D.R."/>
        </authorList>
    </citation>
    <scope>NUCLEOTIDE SEQUENCE [LARGE SCALE GENOMIC DNA]</scope>
    <source>
        <strain evidence="2">ATCC PRA-205</strain>
    </source>
</reference>
<feature type="non-terminal residue" evidence="2">
    <location>
        <position position="1"/>
    </location>
</feature>
<gene>
    <name evidence="2" type="ORF">FOZ62_014184</name>
</gene>
<organism evidence="2 3">
    <name type="scientific">Perkinsus olseni</name>
    <name type="common">Perkinsus atlanticus</name>
    <dbReference type="NCBI Taxonomy" id="32597"/>
    <lineage>
        <taxon>Eukaryota</taxon>
        <taxon>Sar</taxon>
        <taxon>Alveolata</taxon>
        <taxon>Perkinsozoa</taxon>
        <taxon>Perkinsea</taxon>
        <taxon>Perkinsida</taxon>
        <taxon>Perkinsidae</taxon>
        <taxon>Perkinsus</taxon>
    </lineage>
</organism>